<comment type="caution">
    <text evidence="1">The sequence shown here is derived from an EMBL/GenBank/DDBJ whole genome shotgun (WGS) entry which is preliminary data.</text>
</comment>
<keyword evidence="2" id="KW-1185">Reference proteome</keyword>
<dbReference type="OrthoDB" id="6777429at2759"/>
<organism evidence="1 2">
    <name type="scientific">Pararge aegeria aegeria</name>
    <dbReference type="NCBI Taxonomy" id="348720"/>
    <lineage>
        <taxon>Eukaryota</taxon>
        <taxon>Metazoa</taxon>
        <taxon>Ecdysozoa</taxon>
        <taxon>Arthropoda</taxon>
        <taxon>Hexapoda</taxon>
        <taxon>Insecta</taxon>
        <taxon>Pterygota</taxon>
        <taxon>Neoptera</taxon>
        <taxon>Endopterygota</taxon>
        <taxon>Lepidoptera</taxon>
        <taxon>Glossata</taxon>
        <taxon>Ditrysia</taxon>
        <taxon>Papilionoidea</taxon>
        <taxon>Nymphalidae</taxon>
        <taxon>Satyrinae</taxon>
        <taxon>Satyrini</taxon>
        <taxon>Parargina</taxon>
        <taxon>Pararge</taxon>
    </lineage>
</organism>
<dbReference type="EMBL" id="CAKXAJ010000674">
    <property type="protein sequence ID" value="CAH2207586.1"/>
    <property type="molecule type" value="Genomic_DNA"/>
</dbReference>
<dbReference type="AlphaFoldDB" id="A0A8S4QCY6"/>
<evidence type="ECO:0000313" key="2">
    <source>
        <dbReference type="Proteomes" id="UP000838756"/>
    </source>
</evidence>
<evidence type="ECO:0000313" key="1">
    <source>
        <dbReference type="EMBL" id="CAH2207586.1"/>
    </source>
</evidence>
<dbReference type="Proteomes" id="UP000838756">
    <property type="component" value="Unassembled WGS sequence"/>
</dbReference>
<name>A0A8S4QCY6_9NEOP</name>
<reference evidence="1" key="1">
    <citation type="submission" date="2022-03" db="EMBL/GenBank/DDBJ databases">
        <authorList>
            <person name="Lindestad O."/>
        </authorList>
    </citation>
    <scope>NUCLEOTIDE SEQUENCE</scope>
</reference>
<protein>
    <submittedName>
        <fullName evidence="1">Jg24951 protein</fullName>
    </submittedName>
</protein>
<gene>
    <name evidence="1" type="primary">jg24951</name>
    <name evidence="1" type="ORF">PAEG_LOCUS207</name>
</gene>
<sequence>NAYFVDYKELVRIGLISEMQKRGNEILIEVDGAVETYFFAAQRLKKTDSLEVSEPCSQVAYSITKKLEDMIRCRSMARKLTPAMKVKYKFVRRLCTFKGTYGLFRSSRAGYFKDSVCTAHPQCILVRSVSEE</sequence>
<accession>A0A8S4QCY6</accession>
<proteinExistence type="predicted"/>
<feature type="non-terminal residue" evidence="1">
    <location>
        <position position="1"/>
    </location>
</feature>